<dbReference type="RefSeq" id="WP_039953450.1">
    <property type="nucleotide sequence ID" value="NZ_LVJS01000040.1"/>
</dbReference>
<evidence type="ECO:0000313" key="3">
    <source>
        <dbReference type="Proteomes" id="UP000076131"/>
    </source>
</evidence>
<reference evidence="2 3" key="1">
    <citation type="journal article" date="2016" name="MBio">
        <title>Lateral Gene Transfer in a Heavy Metal-Contaminated-Groundwater Microbial Community.</title>
        <authorList>
            <person name="Hemme C.L."/>
            <person name="Green S.J."/>
            <person name="Rishishwar L."/>
            <person name="Prakash O."/>
            <person name="Pettenato A."/>
            <person name="Chakraborty R."/>
            <person name="Deutschbauer A.M."/>
            <person name="Van Nostrand J.D."/>
            <person name="Wu L."/>
            <person name="He Z."/>
            <person name="Jordan I.K."/>
            <person name="Hazen T.C."/>
            <person name="Arkin A.P."/>
            <person name="Kostka J.E."/>
            <person name="Zhou J."/>
        </authorList>
    </citation>
    <scope>NUCLEOTIDE SEQUENCE [LARGE SCALE GENOMIC DNA]</scope>
    <source>
        <strain evidence="2 3">FW104-T7</strain>
    </source>
</reference>
<evidence type="ECO:0000256" key="1">
    <source>
        <dbReference type="SAM" id="SignalP"/>
    </source>
</evidence>
<dbReference type="AlphaFoldDB" id="A0A154QIS9"/>
<keyword evidence="1" id="KW-0732">Signal</keyword>
<dbReference type="EMBL" id="LVJS01000040">
    <property type="protein sequence ID" value="KZC23744.1"/>
    <property type="molecule type" value="Genomic_DNA"/>
</dbReference>
<keyword evidence="3" id="KW-1185">Reference proteome</keyword>
<sequence length="276" mass="28431">MLKKKSVGIALACALALGAWSGSTFATPINVGGVVWDPSSPLDLTIQAINFRETSVSKVNDVLTGYGMIASFNGTNQATFCPGCDLNFTFQYTVTAFPPSPPGPGNQAEFSLGSISFFVDNTSSFNVLDPTTAGVGTPWLTLSGHTGSVLGFAGTAQLFSTVVGTVANPLSGSTGFGFLDATGGPAAPFFQTHTQADGLGGFADFTLNSEFLFSAVRTCTSISPDPTNICHYPITGTATLIGRTVPEPGEMGLLGLGLAFLGLLVRRRGKEADGHA</sequence>
<feature type="signal peptide" evidence="1">
    <location>
        <begin position="1"/>
        <end position="26"/>
    </location>
</feature>
<dbReference type="InterPro" id="IPR013424">
    <property type="entry name" value="Ice-binding_C"/>
</dbReference>
<evidence type="ECO:0000313" key="2">
    <source>
        <dbReference type="EMBL" id="KZC23744.1"/>
    </source>
</evidence>
<gene>
    <name evidence="2" type="ORF">RHOFW104T7_11970</name>
</gene>
<dbReference type="NCBIfam" id="TIGR02595">
    <property type="entry name" value="PEP_CTERM"/>
    <property type="match status" value="1"/>
</dbReference>
<dbReference type="Proteomes" id="UP000076131">
    <property type="component" value="Unassembled WGS sequence"/>
</dbReference>
<comment type="caution">
    <text evidence="2">The sequence shown here is derived from an EMBL/GenBank/DDBJ whole genome shotgun (WGS) entry which is preliminary data.</text>
</comment>
<name>A0A154QIS9_9GAMM</name>
<accession>A0A154QIS9</accession>
<proteinExistence type="predicted"/>
<protein>
    <submittedName>
        <fullName evidence="2">PEP-CTERM domain protein</fullName>
    </submittedName>
</protein>
<organism evidence="2 3">
    <name type="scientific">Rhodanobacter thiooxydans</name>
    <dbReference type="NCBI Taxonomy" id="416169"/>
    <lineage>
        <taxon>Bacteria</taxon>
        <taxon>Pseudomonadati</taxon>
        <taxon>Pseudomonadota</taxon>
        <taxon>Gammaproteobacteria</taxon>
        <taxon>Lysobacterales</taxon>
        <taxon>Rhodanobacteraceae</taxon>
        <taxon>Rhodanobacter</taxon>
    </lineage>
</organism>
<feature type="chain" id="PRO_5007600098" evidence="1">
    <location>
        <begin position="27"/>
        <end position="276"/>
    </location>
</feature>